<dbReference type="EMBL" id="CP126116">
    <property type="protein sequence ID" value="WHZ58027.1"/>
    <property type="molecule type" value="Genomic_DNA"/>
</dbReference>
<evidence type="ECO:0000313" key="1">
    <source>
        <dbReference type="EMBL" id="WHZ58027.1"/>
    </source>
</evidence>
<reference evidence="2" key="1">
    <citation type="journal article" date="2025" name="Aquaculture">
        <title>Assessment of the bioflocculant production and safety properties of Metabacillus hrfriensis sp. nov. based on phenotypic and whole-genome sequencing analysis.</title>
        <authorList>
            <person name="Zhang R."/>
            <person name="Zhao Z."/>
            <person name="Luo L."/>
            <person name="Wang S."/>
            <person name="Guo K."/>
            <person name="Xu W."/>
        </authorList>
    </citation>
    <scope>NUCLEOTIDE SEQUENCE [LARGE SCALE GENOMIC DNA]</scope>
    <source>
        <strain evidence="2">CT-WN-B3</strain>
    </source>
</reference>
<sequence>MDRKKELKQLYKESKPEAGIYQIKNIRNGKLFIGSTLNLKTLNGKQFELESGSSTNKTLQNEWSTFGKEAFSIEVLEVLKRKEEGFFDAKHALKKLEEKWLNELKPYGEKGYNKEKLQ</sequence>
<protein>
    <submittedName>
        <fullName evidence="1">GIY-YIG nuclease family protein</fullName>
    </submittedName>
</protein>
<name>A0ACD4RC40_9BACI</name>
<evidence type="ECO:0000313" key="2">
    <source>
        <dbReference type="Proteomes" id="UP001226091"/>
    </source>
</evidence>
<keyword evidence="2" id="KW-1185">Reference proteome</keyword>
<accession>A0ACD4RC40</accession>
<organism evidence="1 2">
    <name type="scientific">Metabacillus hrfriensis</name>
    <dbReference type="NCBI Taxonomy" id="3048891"/>
    <lineage>
        <taxon>Bacteria</taxon>
        <taxon>Bacillati</taxon>
        <taxon>Bacillota</taxon>
        <taxon>Bacilli</taxon>
        <taxon>Bacillales</taxon>
        <taxon>Bacillaceae</taxon>
        <taxon>Metabacillus</taxon>
    </lineage>
</organism>
<dbReference type="Proteomes" id="UP001226091">
    <property type="component" value="Chromosome"/>
</dbReference>
<gene>
    <name evidence="1" type="ORF">QLQ22_01110</name>
</gene>
<proteinExistence type="predicted"/>